<keyword evidence="2" id="KW-1185">Reference proteome</keyword>
<comment type="caution">
    <text evidence="1">The sequence shown here is derived from an EMBL/GenBank/DDBJ whole genome shotgun (WGS) entry which is preliminary data.</text>
</comment>
<dbReference type="OrthoDB" id="7510738at2759"/>
<gene>
    <name evidence="1" type="ORF">EVAR_10502_1</name>
</gene>
<dbReference type="EMBL" id="BGZK01000060">
    <property type="protein sequence ID" value="GBP13940.1"/>
    <property type="molecule type" value="Genomic_DNA"/>
</dbReference>
<evidence type="ECO:0000313" key="1">
    <source>
        <dbReference type="EMBL" id="GBP13940.1"/>
    </source>
</evidence>
<sequence length="129" mass="14326">MTRSHAPRPGSAFVDSVPSARNAHTYDIHDFIRVVVMRSETSPKAEITTVKGSEALSRQNRGLRDICITTHFSSRVGCVRPLSLFYLDASADGAEERSLVPRSRSHARLRRKATMSHAFSCVQPAFIDL</sequence>
<proteinExistence type="predicted"/>
<organism evidence="1 2">
    <name type="scientific">Eumeta variegata</name>
    <name type="common">Bagworm moth</name>
    <name type="synonym">Eumeta japonica</name>
    <dbReference type="NCBI Taxonomy" id="151549"/>
    <lineage>
        <taxon>Eukaryota</taxon>
        <taxon>Metazoa</taxon>
        <taxon>Ecdysozoa</taxon>
        <taxon>Arthropoda</taxon>
        <taxon>Hexapoda</taxon>
        <taxon>Insecta</taxon>
        <taxon>Pterygota</taxon>
        <taxon>Neoptera</taxon>
        <taxon>Endopterygota</taxon>
        <taxon>Lepidoptera</taxon>
        <taxon>Glossata</taxon>
        <taxon>Ditrysia</taxon>
        <taxon>Tineoidea</taxon>
        <taxon>Psychidae</taxon>
        <taxon>Oiketicinae</taxon>
        <taxon>Eumeta</taxon>
    </lineage>
</organism>
<dbReference type="Proteomes" id="UP000299102">
    <property type="component" value="Unassembled WGS sequence"/>
</dbReference>
<dbReference type="AlphaFoldDB" id="A0A4C1TK17"/>
<reference evidence="1 2" key="1">
    <citation type="journal article" date="2019" name="Commun. Biol.">
        <title>The bagworm genome reveals a unique fibroin gene that provides high tensile strength.</title>
        <authorList>
            <person name="Kono N."/>
            <person name="Nakamura H."/>
            <person name="Ohtoshi R."/>
            <person name="Tomita M."/>
            <person name="Numata K."/>
            <person name="Arakawa K."/>
        </authorList>
    </citation>
    <scope>NUCLEOTIDE SEQUENCE [LARGE SCALE GENOMIC DNA]</scope>
</reference>
<evidence type="ECO:0000313" key="2">
    <source>
        <dbReference type="Proteomes" id="UP000299102"/>
    </source>
</evidence>
<accession>A0A4C1TK17</accession>
<protein>
    <submittedName>
        <fullName evidence="1">Uncharacterized protein</fullName>
    </submittedName>
</protein>
<name>A0A4C1TK17_EUMVA</name>